<evidence type="ECO:0000313" key="5">
    <source>
        <dbReference type="EMBL" id="KAF3337203.1"/>
    </source>
</evidence>
<feature type="region of interest" description="Disordered" evidence="3">
    <location>
        <begin position="453"/>
        <end position="483"/>
    </location>
</feature>
<dbReference type="OrthoDB" id="10069473at2759"/>
<feature type="region of interest" description="Disordered" evidence="3">
    <location>
        <begin position="292"/>
        <end position="311"/>
    </location>
</feature>
<dbReference type="PANTHER" id="PTHR12460">
    <property type="entry name" value="CYCLIN-DEPENDENT KINASE INHIBITOR-RELATED PROTEIN"/>
    <property type="match status" value="1"/>
</dbReference>
<dbReference type="AlphaFoldDB" id="A0A833RCJ4"/>
<dbReference type="SUPFAM" id="SSF48464">
    <property type="entry name" value="ENTH/VHS domain"/>
    <property type="match status" value="1"/>
</dbReference>
<feature type="compositionally biased region" description="Polar residues" evidence="3">
    <location>
        <begin position="292"/>
        <end position="307"/>
    </location>
</feature>
<sequence length="483" mass="53134">MNSSFNSQIFVEKLSKLNATQQSIETLSHWCIFHRIKAKQVVDTWEKQFHCAPREQRIAFLYLANDILQNSRRKGVEFIAEFWRVLPAALADVLRKGGESGRTAVLRLLNIWNERKVFGSRGQALKEELFGKNSENQNEDSKGTSYKLKQPSKDMLDKLTSSYEHIFNLPLDEDTLYEKCQTAVNFVDKMEREYGKNSIPGENNAPEMARDLEAQQRVLRECIENLKASKLSRNNLITCLKEAIGEQEMKIQQINSQLQMAQSQFDQANKLLGHTFVPKSVDPTLTLIPTVETPTNLQDHTSGTPTESADDVKSKAAAMAARLAANTCSVEMFSLVISSLASEAQNQLAPDAKRPKLDPSISAPASYMPQSVAPPLPQSQPEPVPPPPPFPPSPKKEDGTAPALPPVTIPLQSVMMPMPGVPFTYGSVGPSPPFPLPDYTVLAQAPFVGGPSPYQGLHGPSEGGLFGAPPVPFTPTPPPLSRP</sequence>
<feature type="compositionally biased region" description="Pro residues" evidence="3">
    <location>
        <begin position="372"/>
        <end position="393"/>
    </location>
</feature>
<keyword evidence="2" id="KW-0175">Coiled coil</keyword>
<dbReference type="Gene3D" id="1.25.40.90">
    <property type="match status" value="1"/>
</dbReference>
<accession>A0A833RCJ4</accession>
<feature type="compositionally biased region" description="Pro residues" evidence="3">
    <location>
        <begin position="469"/>
        <end position="483"/>
    </location>
</feature>
<dbReference type="SMART" id="SM00582">
    <property type="entry name" value="RPR"/>
    <property type="match status" value="1"/>
</dbReference>
<dbReference type="Pfam" id="PF04818">
    <property type="entry name" value="CID"/>
    <property type="match status" value="1"/>
</dbReference>
<proteinExistence type="predicted"/>
<dbReference type="PANTHER" id="PTHR12460:SF23">
    <property type="entry name" value="ACTIN CYTOSKELETON-REGULATORY COMPLEX PROTEIN PAN1"/>
    <property type="match status" value="1"/>
</dbReference>
<keyword evidence="6" id="KW-1185">Reference proteome</keyword>
<evidence type="ECO:0000256" key="2">
    <source>
        <dbReference type="SAM" id="Coils"/>
    </source>
</evidence>
<name>A0A833RCJ4_9POAL</name>
<organism evidence="5 6">
    <name type="scientific">Carex littledalei</name>
    <dbReference type="NCBI Taxonomy" id="544730"/>
    <lineage>
        <taxon>Eukaryota</taxon>
        <taxon>Viridiplantae</taxon>
        <taxon>Streptophyta</taxon>
        <taxon>Embryophyta</taxon>
        <taxon>Tracheophyta</taxon>
        <taxon>Spermatophyta</taxon>
        <taxon>Magnoliopsida</taxon>
        <taxon>Liliopsida</taxon>
        <taxon>Poales</taxon>
        <taxon>Cyperaceae</taxon>
        <taxon>Cyperoideae</taxon>
        <taxon>Cariceae</taxon>
        <taxon>Carex</taxon>
        <taxon>Carex subgen. Euthyceras</taxon>
    </lineage>
</organism>
<comment type="caution">
    <text evidence="5">The sequence shown here is derived from an EMBL/GenBank/DDBJ whole genome shotgun (WGS) entry which is preliminary data.</text>
</comment>
<dbReference type="EMBL" id="SWLB01000006">
    <property type="protein sequence ID" value="KAF3337203.1"/>
    <property type="molecule type" value="Genomic_DNA"/>
</dbReference>
<evidence type="ECO:0000256" key="1">
    <source>
        <dbReference type="ARBA" id="ARBA00022664"/>
    </source>
</evidence>
<dbReference type="InterPro" id="IPR008942">
    <property type="entry name" value="ENTH_VHS"/>
</dbReference>
<dbReference type="CDD" id="cd16981">
    <property type="entry name" value="CID_RPRD_like"/>
    <property type="match status" value="1"/>
</dbReference>
<dbReference type="Proteomes" id="UP000623129">
    <property type="component" value="Unassembled WGS sequence"/>
</dbReference>
<feature type="domain" description="CID" evidence="4">
    <location>
        <begin position="2"/>
        <end position="134"/>
    </location>
</feature>
<dbReference type="FunFam" id="1.25.40.90:FF:000018">
    <property type="entry name" value="ENTH/VHS family protein isoform 1"/>
    <property type="match status" value="1"/>
</dbReference>
<dbReference type="GO" id="GO:0000993">
    <property type="term" value="F:RNA polymerase II complex binding"/>
    <property type="evidence" value="ECO:0007669"/>
    <property type="project" value="TreeGrafter"/>
</dbReference>
<evidence type="ECO:0000256" key="3">
    <source>
        <dbReference type="SAM" id="MobiDB-lite"/>
    </source>
</evidence>
<protein>
    <submittedName>
        <fullName evidence="5">Regulation of nuclear pre-mRNA domain-containing protein 1B-like protein</fullName>
    </submittedName>
</protein>
<dbReference type="GO" id="GO:0005634">
    <property type="term" value="C:nucleus"/>
    <property type="evidence" value="ECO:0007669"/>
    <property type="project" value="UniProtKB-ARBA"/>
</dbReference>
<feature type="coiled-coil region" evidence="2">
    <location>
        <begin position="209"/>
        <end position="271"/>
    </location>
</feature>
<feature type="region of interest" description="Disordered" evidence="3">
    <location>
        <begin position="349"/>
        <end position="407"/>
    </location>
</feature>
<evidence type="ECO:0000313" key="6">
    <source>
        <dbReference type="Proteomes" id="UP000623129"/>
    </source>
</evidence>
<dbReference type="InterPro" id="IPR006569">
    <property type="entry name" value="CID_dom"/>
</dbReference>
<keyword evidence="1" id="KW-0507">mRNA processing</keyword>
<gene>
    <name evidence="5" type="ORF">FCM35_KLT17790</name>
</gene>
<dbReference type="PROSITE" id="PS51391">
    <property type="entry name" value="CID"/>
    <property type="match status" value="1"/>
</dbReference>
<dbReference type="GO" id="GO:0031124">
    <property type="term" value="P:mRNA 3'-end processing"/>
    <property type="evidence" value="ECO:0007669"/>
    <property type="project" value="TreeGrafter"/>
</dbReference>
<evidence type="ECO:0000259" key="4">
    <source>
        <dbReference type="PROSITE" id="PS51391"/>
    </source>
</evidence>
<reference evidence="5" key="1">
    <citation type="submission" date="2020-01" db="EMBL/GenBank/DDBJ databases">
        <title>Genome sequence of Kobresia littledalei, the first chromosome-level genome in the family Cyperaceae.</title>
        <authorList>
            <person name="Qu G."/>
        </authorList>
    </citation>
    <scope>NUCLEOTIDE SEQUENCE</scope>
    <source>
        <strain evidence="5">C.B.Clarke</strain>
        <tissue evidence="5">Leaf</tissue>
    </source>
</reference>